<sequence length="731" mass="81048">MTASTSSSPDTFPVVHADSDGSAASRVVQSVKSAVRVPETEMKRWRRTFDTNAKALLDGERFLDREQFVNAIAPKGDLTRIGRGQFATLFRVADVAKRGLLSWDDFVVFQTLLKRPDADYYIAFQYFDVDGSGTITFDEFKSVFSAEIGPDAIPFNFDCDWVKLHLGKKSGTHVLGYNEFTQLMKGLQGERLRQAFRYFDDNQDGVIRPDQFKRIILELAGHKLSDAVIELLPTLTALTPGGRISYSEVVACHNVIREMDIIERMLREATAKSKDGRIDQNEFLNYAASSSRYSLFTPMEASIVFHFAGRGTAGQRLALVDFAQLLDPRWRAPGDIERAAAETTASTTTSTMLSNIAQSAYNFVQGGFAGAFGATIVYPIDLVKVCSAFLEWMFDRDPRLGSALDAVRMATISRSKFIHFSVTRMQNQRSTIVGQLLYKNSLDCVKKVFRNEGFLGFYRGLGPQLIGVAPEKAIKLTVNDLVRGRAMDPETGRIKPFWEVVAGGTAGGCQVVFTNPLEIVKIRLQVQGEAAKVEGAVPRGAIHIIRQLGLLGLYRGASACLLRDIPFSAIYFPTYAHLKKDLFHEGYHGKTLSFFETLTAAAIAGMPAAYLTTPADVVKTRLQVEARKGQTSYKGLADAFTKIYREEGFKALFKGGPARILRSSPQFGFTLVAYEYLHKLLPYPWKEAPREVETALTSRGEEIAKTRARNALKILLDVHGDFGRRTPSAGS</sequence>
<dbReference type="InterPro" id="IPR018247">
    <property type="entry name" value="EF_Hand_1_Ca_BS"/>
</dbReference>
<evidence type="ECO:0000256" key="9">
    <source>
        <dbReference type="ARBA" id="ARBA00023128"/>
    </source>
</evidence>
<comment type="subunit">
    <text evidence="11">Homodimer (via N-terminus).</text>
</comment>
<dbReference type="InterPro" id="IPR002048">
    <property type="entry name" value="EF_hand_dom"/>
</dbReference>
<comment type="similarity">
    <text evidence="2">Belongs to the mitochondrial carrier (TC 2.A.29) family.</text>
</comment>
<feature type="domain" description="EF-hand" evidence="16">
    <location>
        <begin position="115"/>
        <end position="150"/>
    </location>
</feature>
<dbReference type="PANTHER" id="PTHR45678:SF9">
    <property type="entry name" value="CALCIUM-BINDING MITOCHONDRIAL CARRIER PROTEIN ARALAR1"/>
    <property type="match status" value="1"/>
</dbReference>
<dbReference type="Pfam" id="PF13202">
    <property type="entry name" value="EF-hand_5"/>
    <property type="match status" value="1"/>
</dbReference>
<dbReference type="GO" id="GO:0043490">
    <property type="term" value="P:malate-aspartate shuttle"/>
    <property type="evidence" value="ECO:0007669"/>
    <property type="project" value="TreeGrafter"/>
</dbReference>
<evidence type="ECO:0000256" key="8">
    <source>
        <dbReference type="ARBA" id="ARBA00022989"/>
    </source>
</evidence>
<dbReference type="SUPFAM" id="SSF47473">
    <property type="entry name" value="EF-hand"/>
    <property type="match status" value="2"/>
</dbReference>
<dbReference type="AlphaFoldDB" id="A0A9P5TA82"/>
<accession>A0A9P5TA82</accession>
<keyword evidence="8" id="KW-1133">Transmembrane helix</keyword>
<dbReference type="GO" id="GO:0005313">
    <property type="term" value="F:L-glutamate transmembrane transporter activity"/>
    <property type="evidence" value="ECO:0007669"/>
    <property type="project" value="TreeGrafter"/>
</dbReference>
<dbReference type="Gene3D" id="1.10.238.10">
    <property type="entry name" value="EF-hand"/>
    <property type="match status" value="2"/>
</dbReference>
<dbReference type="Pfam" id="PF00153">
    <property type="entry name" value="Mito_carr"/>
    <property type="match status" value="3"/>
</dbReference>
<dbReference type="OrthoDB" id="2161at2759"/>
<comment type="caution">
    <text evidence="17">The sequence shown here is derived from an EMBL/GenBank/DDBJ whole genome shotgun (WGS) entry which is preliminary data.</text>
</comment>
<dbReference type="PROSITE" id="PS50222">
    <property type="entry name" value="EF_HAND_2"/>
    <property type="match status" value="2"/>
</dbReference>
<protein>
    <recommendedName>
        <fullName evidence="13">Mitochondrial aspartate-glutamate transporter AGC1</fullName>
    </recommendedName>
    <alternativeName>
        <fullName evidence="14">Aspartate-glutamate carrier 1</fullName>
    </alternativeName>
</protein>
<evidence type="ECO:0000313" key="17">
    <source>
        <dbReference type="EMBL" id="KAF8481883.1"/>
    </source>
</evidence>
<feature type="repeat" description="Solcar" evidence="15">
    <location>
        <begin position="494"/>
        <end position="581"/>
    </location>
</feature>
<dbReference type="Proteomes" id="UP000759537">
    <property type="component" value="Unassembled WGS sequence"/>
</dbReference>
<evidence type="ECO:0000256" key="7">
    <source>
        <dbReference type="ARBA" id="ARBA00022837"/>
    </source>
</evidence>
<keyword evidence="5" id="KW-0677">Repeat</keyword>
<dbReference type="InterPro" id="IPR018108">
    <property type="entry name" value="MCP_transmembrane"/>
</dbReference>
<comment type="subcellular location">
    <subcellularLocation>
        <location evidence="1">Mitochondrion inner membrane</location>
        <topology evidence="1">Multi-pass membrane protein</topology>
    </subcellularLocation>
</comment>
<name>A0A9P5TA82_9AGAM</name>
<dbReference type="PRINTS" id="PR00926">
    <property type="entry name" value="MITOCARRIER"/>
</dbReference>
<keyword evidence="3" id="KW-0813">Transport</keyword>
<evidence type="ECO:0000256" key="13">
    <source>
        <dbReference type="ARBA" id="ARBA00073787"/>
    </source>
</evidence>
<evidence type="ECO:0000256" key="6">
    <source>
        <dbReference type="ARBA" id="ARBA00022792"/>
    </source>
</evidence>
<evidence type="ECO:0000256" key="14">
    <source>
        <dbReference type="ARBA" id="ARBA00082232"/>
    </source>
</evidence>
<keyword evidence="7" id="KW-0106">Calcium</keyword>
<dbReference type="SMART" id="SM00054">
    <property type="entry name" value="EFh"/>
    <property type="match status" value="2"/>
</dbReference>
<feature type="repeat" description="Solcar" evidence="15">
    <location>
        <begin position="592"/>
        <end position="680"/>
    </location>
</feature>
<evidence type="ECO:0000256" key="12">
    <source>
        <dbReference type="ARBA" id="ARBA00059916"/>
    </source>
</evidence>
<keyword evidence="9" id="KW-0496">Mitochondrion</keyword>
<evidence type="ECO:0000256" key="4">
    <source>
        <dbReference type="ARBA" id="ARBA00022692"/>
    </source>
</evidence>
<dbReference type="PROSITE" id="PS50920">
    <property type="entry name" value="SOLCAR"/>
    <property type="match status" value="3"/>
</dbReference>
<evidence type="ECO:0000259" key="16">
    <source>
        <dbReference type="PROSITE" id="PS50222"/>
    </source>
</evidence>
<dbReference type="InterPro" id="IPR023395">
    <property type="entry name" value="MCP_dom_sf"/>
</dbReference>
<dbReference type="PROSITE" id="PS00018">
    <property type="entry name" value="EF_HAND_1"/>
    <property type="match status" value="1"/>
</dbReference>
<evidence type="ECO:0000256" key="1">
    <source>
        <dbReference type="ARBA" id="ARBA00004448"/>
    </source>
</evidence>
<gene>
    <name evidence="17" type="ORF">DFH94DRAFT_826039</name>
</gene>
<dbReference type="EMBL" id="WHVB01000006">
    <property type="protein sequence ID" value="KAF8481883.1"/>
    <property type="molecule type" value="Genomic_DNA"/>
</dbReference>
<evidence type="ECO:0000256" key="5">
    <source>
        <dbReference type="ARBA" id="ARBA00022737"/>
    </source>
</evidence>
<dbReference type="GO" id="GO:0015183">
    <property type="term" value="F:L-aspartate transmembrane transporter activity"/>
    <property type="evidence" value="ECO:0007669"/>
    <property type="project" value="TreeGrafter"/>
</dbReference>
<keyword evidence="6" id="KW-0999">Mitochondrion inner membrane</keyword>
<feature type="repeat" description="Solcar" evidence="15">
    <location>
        <begin position="357"/>
        <end position="485"/>
    </location>
</feature>
<proteinExistence type="inferred from homology"/>
<evidence type="ECO:0000256" key="10">
    <source>
        <dbReference type="ARBA" id="ARBA00023136"/>
    </source>
</evidence>
<keyword evidence="18" id="KW-1185">Reference proteome</keyword>
<dbReference type="SUPFAM" id="SSF103506">
    <property type="entry name" value="Mitochondrial carrier"/>
    <property type="match status" value="1"/>
</dbReference>
<dbReference type="Gene3D" id="1.50.40.10">
    <property type="entry name" value="Mitochondrial carrier domain"/>
    <property type="match status" value="1"/>
</dbReference>
<organism evidence="17 18">
    <name type="scientific">Russula ochroleuca</name>
    <dbReference type="NCBI Taxonomy" id="152965"/>
    <lineage>
        <taxon>Eukaryota</taxon>
        <taxon>Fungi</taxon>
        <taxon>Dikarya</taxon>
        <taxon>Basidiomycota</taxon>
        <taxon>Agaricomycotina</taxon>
        <taxon>Agaricomycetes</taxon>
        <taxon>Russulales</taxon>
        <taxon>Russulaceae</taxon>
        <taxon>Russula</taxon>
    </lineage>
</organism>
<dbReference type="GO" id="GO:0005509">
    <property type="term" value="F:calcium ion binding"/>
    <property type="evidence" value="ECO:0007669"/>
    <property type="project" value="InterPro"/>
</dbReference>
<dbReference type="InterPro" id="IPR002067">
    <property type="entry name" value="MCP"/>
</dbReference>
<dbReference type="Pfam" id="PF13499">
    <property type="entry name" value="EF-hand_7"/>
    <property type="match status" value="1"/>
</dbReference>
<evidence type="ECO:0000256" key="3">
    <source>
        <dbReference type="ARBA" id="ARBA00022448"/>
    </source>
</evidence>
<dbReference type="FunFam" id="1.50.40.10:FF:000004">
    <property type="entry name" value="Calcium-binding mitochondrial carrier protein Aralar1"/>
    <property type="match status" value="1"/>
</dbReference>
<keyword evidence="4 15" id="KW-0812">Transmembrane</keyword>
<dbReference type="GO" id="GO:0005743">
    <property type="term" value="C:mitochondrial inner membrane"/>
    <property type="evidence" value="ECO:0007669"/>
    <property type="project" value="UniProtKB-SubCell"/>
</dbReference>
<dbReference type="InterPro" id="IPR051028">
    <property type="entry name" value="Mito_Solute_Carrier"/>
</dbReference>
<evidence type="ECO:0000256" key="2">
    <source>
        <dbReference type="ARBA" id="ARBA00006375"/>
    </source>
</evidence>
<reference evidence="17" key="1">
    <citation type="submission" date="2019-10" db="EMBL/GenBank/DDBJ databases">
        <authorList>
            <consortium name="DOE Joint Genome Institute"/>
            <person name="Kuo A."/>
            <person name="Miyauchi S."/>
            <person name="Kiss E."/>
            <person name="Drula E."/>
            <person name="Kohler A."/>
            <person name="Sanchez-Garcia M."/>
            <person name="Andreopoulos B."/>
            <person name="Barry K.W."/>
            <person name="Bonito G."/>
            <person name="Buee M."/>
            <person name="Carver A."/>
            <person name="Chen C."/>
            <person name="Cichocki N."/>
            <person name="Clum A."/>
            <person name="Culley D."/>
            <person name="Crous P.W."/>
            <person name="Fauchery L."/>
            <person name="Girlanda M."/>
            <person name="Hayes R."/>
            <person name="Keri Z."/>
            <person name="LaButti K."/>
            <person name="Lipzen A."/>
            <person name="Lombard V."/>
            <person name="Magnuson J."/>
            <person name="Maillard F."/>
            <person name="Morin E."/>
            <person name="Murat C."/>
            <person name="Nolan M."/>
            <person name="Ohm R."/>
            <person name="Pangilinan J."/>
            <person name="Pereira M."/>
            <person name="Perotto S."/>
            <person name="Peter M."/>
            <person name="Riley R."/>
            <person name="Sitrit Y."/>
            <person name="Stielow B."/>
            <person name="Szollosi G."/>
            <person name="Zifcakova L."/>
            <person name="Stursova M."/>
            <person name="Spatafora J.W."/>
            <person name="Tedersoo L."/>
            <person name="Vaario L.-M."/>
            <person name="Yamada A."/>
            <person name="Yan M."/>
            <person name="Wang P."/>
            <person name="Xu J."/>
            <person name="Bruns T."/>
            <person name="Baldrian P."/>
            <person name="Vilgalys R."/>
            <person name="Henrissat B."/>
            <person name="Grigoriev I.V."/>
            <person name="Hibbett D."/>
            <person name="Nagy L.G."/>
            <person name="Martin F.M."/>
        </authorList>
    </citation>
    <scope>NUCLEOTIDE SEQUENCE</scope>
    <source>
        <strain evidence="17">Prilba</strain>
    </source>
</reference>
<evidence type="ECO:0000313" key="18">
    <source>
        <dbReference type="Proteomes" id="UP000759537"/>
    </source>
</evidence>
<dbReference type="PANTHER" id="PTHR45678">
    <property type="entry name" value="MITOCHONDRIAL 2-OXODICARBOXYLATE CARRIER 1-RELATED"/>
    <property type="match status" value="1"/>
</dbReference>
<keyword evidence="10 15" id="KW-0472">Membrane</keyword>
<evidence type="ECO:0000256" key="11">
    <source>
        <dbReference type="ARBA" id="ARBA00038674"/>
    </source>
</evidence>
<feature type="domain" description="EF-hand" evidence="16">
    <location>
        <begin position="187"/>
        <end position="222"/>
    </location>
</feature>
<evidence type="ECO:0000256" key="15">
    <source>
        <dbReference type="PROSITE-ProRule" id="PRU00282"/>
    </source>
</evidence>
<dbReference type="InterPro" id="IPR011992">
    <property type="entry name" value="EF-hand-dom_pair"/>
</dbReference>
<reference evidence="17" key="2">
    <citation type="journal article" date="2020" name="Nat. Commun.">
        <title>Large-scale genome sequencing of mycorrhizal fungi provides insights into the early evolution of symbiotic traits.</title>
        <authorList>
            <person name="Miyauchi S."/>
            <person name="Kiss E."/>
            <person name="Kuo A."/>
            <person name="Drula E."/>
            <person name="Kohler A."/>
            <person name="Sanchez-Garcia M."/>
            <person name="Morin E."/>
            <person name="Andreopoulos B."/>
            <person name="Barry K.W."/>
            <person name="Bonito G."/>
            <person name="Buee M."/>
            <person name="Carver A."/>
            <person name="Chen C."/>
            <person name="Cichocki N."/>
            <person name="Clum A."/>
            <person name="Culley D."/>
            <person name="Crous P.W."/>
            <person name="Fauchery L."/>
            <person name="Girlanda M."/>
            <person name="Hayes R.D."/>
            <person name="Keri Z."/>
            <person name="LaButti K."/>
            <person name="Lipzen A."/>
            <person name="Lombard V."/>
            <person name="Magnuson J."/>
            <person name="Maillard F."/>
            <person name="Murat C."/>
            <person name="Nolan M."/>
            <person name="Ohm R.A."/>
            <person name="Pangilinan J."/>
            <person name="Pereira M.F."/>
            <person name="Perotto S."/>
            <person name="Peter M."/>
            <person name="Pfister S."/>
            <person name="Riley R."/>
            <person name="Sitrit Y."/>
            <person name="Stielow J.B."/>
            <person name="Szollosi G."/>
            <person name="Zifcakova L."/>
            <person name="Stursova M."/>
            <person name="Spatafora J.W."/>
            <person name="Tedersoo L."/>
            <person name="Vaario L.M."/>
            <person name="Yamada A."/>
            <person name="Yan M."/>
            <person name="Wang P."/>
            <person name="Xu J."/>
            <person name="Bruns T."/>
            <person name="Baldrian P."/>
            <person name="Vilgalys R."/>
            <person name="Dunand C."/>
            <person name="Henrissat B."/>
            <person name="Grigoriev I.V."/>
            <person name="Hibbett D."/>
            <person name="Nagy L.G."/>
            <person name="Martin F.M."/>
        </authorList>
    </citation>
    <scope>NUCLEOTIDE SEQUENCE</scope>
    <source>
        <strain evidence="17">Prilba</strain>
    </source>
</reference>
<comment type="function">
    <text evidence="12">Calcium-dependent mitochondrial aspartate and glutamate carrier. Transport of glutamate in mitochondria is required for mitochondrial transamination reactions and ornithine synthesis. Plays also a role in malate-aspartate NADH shuttle, which is critical for growth on acetate and fatty acids.</text>
</comment>